<reference evidence="3 4" key="1">
    <citation type="submission" date="2023-07" db="EMBL/GenBank/DDBJ databases">
        <title>Sequencing the genomes of 1000 actinobacteria strains.</title>
        <authorList>
            <person name="Klenk H.-P."/>
        </authorList>
    </citation>
    <scope>NUCLEOTIDE SEQUENCE [LARGE SCALE GENOMIC DNA]</scope>
    <source>
        <strain evidence="3 4">DSM 14555</strain>
    </source>
</reference>
<comment type="caution">
    <text evidence="3">The sequence shown here is derived from an EMBL/GenBank/DDBJ whole genome shotgun (WGS) entry which is preliminary data.</text>
</comment>
<dbReference type="EMBL" id="JAVDQF010000001">
    <property type="protein sequence ID" value="MDR6268473.1"/>
    <property type="molecule type" value="Genomic_DNA"/>
</dbReference>
<dbReference type="InterPro" id="IPR003115">
    <property type="entry name" value="ParB_N"/>
</dbReference>
<evidence type="ECO:0000256" key="1">
    <source>
        <dbReference type="SAM" id="MobiDB-lite"/>
    </source>
</evidence>
<protein>
    <submittedName>
        <fullName evidence="3">ParB family chromosome partitioning protein</fullName>
    </submittedName>
</protein>
<keyword evidence="4" id="KW-1185">Reference proteome</keyword>
<feature type="domain" description="ParB-like N-terminal" evidence="2">
    <location>
        <begin position="11"/>
        <end position="96"/>
    </location>
</feature>
<organism evidence="3 4">
    <name type="scientific">Arthrobacter russicus</name>
    <dbReference type="NCBI Taxonomy" id="172040"/>
    <lineage>
        <taxon>Bacteria</taxon>
        <taxon>Bacillati</taxon>
        <taxon>Actinomycetota</taxon>
        <taxon>Actinomycetes</taxon>
        <taxon>Micrococcales</taxon>
        <taxon>Micrococcaceae</taxon>
        <taxon>Arthrobacter</taxon>
    </lineage>
</organism>
<dbReference type="InterPro" id="IPR036086">
    <property type="entry name" value="ParB/Sulfiredoxin_sf"/>
</dbReference>
<dbReference type="Pfam" id="PF02195">
    <property type="entry name" value="ParB_N"/>
    <property type="match status" value="1"/>
</dbReference>
<accession>A0ABU1J7S4</accession>
<dbReference type="Gene3D" id="3.90.1530.30">
    <property type="match status" value="1"/>
</dbReference>
<dbReference type="InterPro" id="IPR050336">
    <property type="entry name" value="Chromosome_partition/occlusion"/>
</dbReference>
<evidence type="ECO:0000259" key="2">
    <source>
        <dbReference type="SMART" id="SM00470"/>
    </source>
</evidence>
<dbReference type="SUPFAM" id="SSF110849">
    <property type="entry name" value="ParB/Sulfiredoxin"/>
    <property type="match status" value="1"/>
</dbReference>
<proteinExistence type="predicted"/>
<evidence type="ECO:0000313" key="4">
    <source>
        <dbReference type="Proteomes" id="UP001185069"/>
    </source>
</evidence>
<sequence>MKMQKGGGIELRRAVDSILVGHRHRTDLGDIDELAGSIDREGLLQPITITPDGVLVCGARRLAAIKKLGWTTVNVWIRSGISDQLGQLLAEQDENTLHKPLTKLEAAGLYRELKRLMAEDAARRKASTQFSSEHQPGHDGAGKFPEPSTATGDAREQAAAMIPGGVSYKTHEKINYLRDLAADPSQPDHVRAQATADVEQLKRGAAVHPLYARTRADEEEARSAEMRRLGVESVQRAAAAKKGAQPPRTPGSEEDVTVRFPTRAFVQTWGELADWWTHYDAAELAAVLTDEQVDSFLAAAAGTARFADDLRTARAALDSEDTELGQQRHLRVL</sequence>
<feature type="region of interest" description="Disordered" evidence="1">
    <location>
        <begin position="124"/>
        <end position="155"/>
    </location>
</feature>
<name>A0ABU1J7S4_9MICC</name>
<evidence type="ECO:0000313" key="3">
    <source>
        <dbReference type="EMBL" id="MDR6268473.1"/>
    </source>
</evidence>
<gene>
    <name evidence="3" type="ORF">JOE69_000711</name>
</gene>
<dbReference type="PANTHER" id="PTHR33375:SF1">
    <property type="entry name" value="CHROMOSOME-PARTITIONING PROTEIN PARB-RELATED"/>
    <property type="match status" value="1"/>
</dbReference>
<dbReference type="Proteomes" id="UP001185069">
    <property type="component" value="Unassembled WGS sequence"/>
</dbReference>
<dbReference type="PANTHER" id="PTHR33375">
    <property type="entry name" value="CHROMOSOME-PARTITIONING PROTEIN PARB-RELATED"/>
    <property type="match status" value="1"/>
</dbReference>
<dbReference type="SMART" id="SM00470">
    <property type="entry name" value="ParB"/>
    <property type="match status" value="1"/>
</dbReference>